<dbReference type="EMBL" id="CM046131">
    <property type="protein sequence ID" value="KAI8430588.1"/>
    <property type="molecule type" value="Genomic_DNA"/>
</dbReference>
<name>A0ACC0K2H6_CHOFU</name>
<evidence type="ECO:0000313" key="2">
    <source>
        <dbReference type="Proteomes" id="UP001064048"/>
    </source>
</evidence>
<accession>A0ACC0K2H6</accession>
<gene>
    <name evidence="1" type="ORF">MSG28_000806</name>
</gene>
<keyword evidence="2" id="KW-1185">Reference proteome</keyword>
<reference evidence="1 2" key="1">
    <citation type="journal article" date="2022" name="Genome Biol. Evol.">
        <title>The Spruce Budworm Genome: Reconstructing the Evolutionary History of Antifreeze Proteins.</title>
        <authorList>
            <person name="Beliveau C."/>
            <person name="Gagne P."/>
            <person name="Picq S."/>
            <person name="Vernygora O."/>
            <person name="Keeling C.I."/>
            <person name="Pinkney K."/>
            <person name="Doucet D."/>
            <person name="Wen F."/>
            <person name="Johnston J.S."/>
            <person name="Maaroufi H."/>
            <person name="Boyle B."/>
            <person name="Laroche J."/>
            <person name="Dewar K."/>
            <person name="Juretic N."/>
            <person name="Blackburn G."/>
            <person name="Nisole A."/>
            <person name="Brunet B."/>
            <person name="Brandao M."/>
            <person name="Lumley L."/>
            <person name="Duan J."/>
            <person name="Quan G."/>
            <person name="Lucarotti C.J."/>
            <person name="Roe A.D."/>
            <person name="Sperling F.A.H."/>
            <person name="Levesque R.C."/>
            <person name="Cusson M."/>
        </authorList>
    </citation>
    <scope>NUCLEOTIDE SEQUENCE [LARGE SCALE GENOMIC DNA]</scope>
    <source>
        <strain evidence="1">Glfc:IPQL:Cfum</strain>
    </source>
</reference>
<organism evidence="1 2">
    <name type="scientific">Choristoneura fumiferana</name>
    <name type="common">Spruce budworm moth</name>
    <name type="synonym">Archips fumiferana</name>
    <dbReference type="NCBI Taxonomy" id="7141"/>
    <lineage>
        <taxon>Eukaryota</taxon>
        <taxon>Metazoa</taxon>
        <taxon>Ecdysozoa</taxon>
        <taxon>Arthropoda</taxon>
        <taxon>Hexapoda</taxon>
        <taxon>Insecta</taxon>
        <taxon>Pterygota</taxon>
        <taxon>Neoptera</taxon>
        <taxon>Endopterygota</taxon>
        <taxon>Lepidoptera</taxon>
        <taxon>Glossata</taxon>
        <taxon>Ditrysia</taxon>
        <taxon>Tortricoidea</taxon>
        <taxon>Tortricidae</taxon>
        <taxon>Tortricinae</taxon>
        <taxon>Choristoneura</taxon>
    </lineage>
</organism>
<dbReference type="Proteomes" id="UP001064048">
    <property type="component" value="Chromosome Z"/>
</dbReference>
<protein>
    <submittedName>
        <fullName evidence="1">Uncharacterized protein</fullName>
    </submittedName>
</protein>
<sequence length="73" mass="8151">MKALIAKLRRTQSTELEKVRKAVRAALVLLPLLGITNAINMTAAPLDGSVWRFGLWCYGTHFLRSFQGTFTSL</sequence>
<comment type="caution">
    <text evidence="1">The sequence shown here is derived from an EMBL/GenBank/DDBJ whole genome shotgun (WGS) entry which is preliminary data.</text>
</comment>
<evidence type="ECO:0000313" key="1">
    <source>
        <dbReference type="EMBL" id="KAI8430588.1"/>
    </source>
</evidence>
<proteinExistence type="predicted"/>